<dbReference type="WBParaSite" id="Hba_20188">
    <property type="protein sequence ID" value="Hba_20188"/>
    <property type="gene ID" value="Hba_20188"/>
</dbReference>
<accession>A0A1I7XRS9</accession>
<dbReference type="AlphaFoldDB" id="A0A1I7XRS9"/>
<proteinExistence type="predicted"/>
<name>A0A1I7XRS9_HETBA</name>
<dbReference type="Proteomes" id="UP000095283">
    <property type="component" value="Unplaced"/>
</dbReference>
<keyword evidence="1" id="KW-1185">Reference proteome</keyword>
<sequence>MPQLIHPYNSSVIHATFVSRLIISIDVSSVFNGNIGCIWTVGGGISSESDDVLNT</sequence>
<protein>
    <submittedName>
        <fullName evidence="2">Uncharacterized protein</fullName>
    </submittedName>
</protein>
<evidence type="ECO:0000313" key="1">
    <source>
        <dbReference type="Proteomes" id="UP000095283"/>
    </source>
</evidence>
<evidence type="ECO:0000313" key="2">
    <source>
        <dbReference type="WBParaSite" id="Hba_20188"/>
    </source>
</evidence>
<reference evidence="2" key="1">
    <citation type="submission" date="2016-11" db="UniProtKB">
        <authorList>
            <consortium name="WormBaseParasite"/>
        </authorList>
    </citation>
    <scope>IDENTIFICATION</scope>
</reference>
<organism evidence="1 2">
    <name type="scientific">Heterorhabditis bacteriophora</name>
    <name type="common">Entomopathogenic nematode worm</name>
    <dbReference type="NCBI Taxonomy" id="37862"/>
    <lineage>
        <taxon>Eukaryota</taxon>
        <taxon>Metazoa</taxon>
        <taxon>Ecdysozoa</taxon>
        <taxon>Nematoda</taxon>
        <taxon>Chromadorea</taxon>
        <taxon>Rhabditida</taxon>
        <taxon>Rhabditina</taxon>
        <taxon>Rhabditomorpha</taxon>
        <taxon>Strongyloidea</taxon>
        <taxon>Heterorhabditidae</taxon>
        <taxon>Heterorhabditis</taxon>
    </lineage>
</organism>